<evidence type="ECO:0000313" key="2">
    <source>
        <dbReference type="Proteomes" id="UP001055879"/>
    </source>
</evidence>
<proteinExistence type="predicted"/>
<reference evidence="1 2" key="2">
    <citation type="journal article" date="2022" name="Mol. Ecol. Resour.">
        <title>The genomes of chicory, endive, great burdock and yacon provide insights into Asteraceae paleo-polyploidization history and plant inulin production.</title>
        <authorList>
            <person name="Fan W."/>
            <person name="Wang S."/>
            <person name="Wang H."/>
            <person name="Wang A."/>
            <person name="Jiang F."/>
            <person name="Liu H."/>
            <person name="Zhao H."/>
            <person name="Xu D."/>
            <person name="Zhang Y."/>
        </authorList>
    </citation>
    <scope>NUCLEOTIDE SEQUENCE [LARGE SCALE GENOMIC DNA]</scope>
    <source>
        <strain evidence="2">cv. Niubang</strain>
    </source>
</reference>
<sequence length="69" mass="6804">MGSAAAVKQQTAAAAYQQTAAAAYQQPAAASTSTASLLSVVNRLVEAAAFVSSLLLASGVSLLLVCCLC</sequence>
<dbReference type="Proteomes" id="UP001055879">
    <property type="component" value="Linkage Group LG01"/>
</dbReference>
<evidence type="ECO:0000313" key="1">
    <source>
        <dbReference type="EMBL" id="KAI3771187.1"/>
    </source>
</evidence>
<name>A0ACB9FJC8_ARCLA</name>
<reference evidence="2" key="1">
    <citation type="journal article" date="2022" name="Mol. Ecol. Resour.">
        <title>The genomes of chicory, endive, great burdock and yacon provide insights into Asteraceae palaeo-polyploidization history and plant inulin production.</title>
        <authorList>
            <person name="Fan W."/>
            <person name="Wang S."/>
            <person name="Wang H."/>
            <person name="Wang A."/>
            <person name="Jiang F."/>
            <person name="Liu H."/>
            <person name="Zhao H."/>
            <person name="Xu D."/>
            <person name="Zhang Y."/>
        </authorList>
    </citation>
    <scope>NUCLEOTIDE SEQUENCE [LARGE SCALE GENOMIC DNA]</scope>
    <source>
        <strain evidence="2">cv. Niubang</strain>
    </source>
</reference>
<dbReference type="EMBL" id="CM042047">
    <property type="protein sequence ID" value="KAI3771187.1"/>
    <property type="molecule type" value="Genomic_DNA"/>
</dbReference>
<protein>
    <submittedName>
        <fullName evidence="1">Uncharacterized protein</fullName>
    </submittedName>
</protein>
<keyword evidence="2" id="KW-1185">Reference proteome</keyword>
<accession>A0ACB9FJC8</accession>
<organism evidence="1 2">
    <name type="scientific">Arctium lappa</name>
    <name type="common">Greater burdock</name>
    <name type="synonym">Lappa major</name>
    <dbReference type="NCBI Taxonomy" id="4217"/>
    <lineage>
        <taxon>Eukaryota</taxon>
        <taxon>Viridiplantae</taxon>
        <taxon>Streptophyta</taxon>
        <taxon>Embryophyta</taxon>
        <taxon>Tracheophyta</taxon>
        <taxon>Spermatophyta</taxon>
        <taxon>Magnoliopsida</taxon>
        <taxon>eudicotyledons</taxon>
        <taxon>Gunneridae</taxon>
        <taxon>Pentapetalae</taxon>
        <taxon>asterids</taxon>
        <taxon>campanulids</taxon>
        <taxon>Asterales</taxon>
        <taxon>Asteraceae</taxon>
        <taxon>Carduoideae</taxon>
        <taxon>Cardueae</taxon>
        <taxon>Arctiinae</taxon>
        <taxon>Arctium</taxon>
    </lineage>
</organism>
<gene>
    <name evidence="1" type="ORF">L6452_02346</name>
</gene>
<comment type="caution">
    <text evidence="1">The sequence shown here is derived from an EMBL/GenBank/DDBJ whole genome shotgun (WGS) entry which is preliminary data.</text>
</comment>